<dbReference type="InterPro" id="IPR011990">
    <property type="entry name" value="TPR-like_helical_dom_sf"/>
</dbReference>
<evidence type="ECO:0000259" key="6">
    <source>
        <dbReference type="Pfam" id="PF07980"/>
    </source>
</evidence>
<dbReference type="EMBL" id="WHLY01000002">
    <property type="protein sequence ID" value="MPR35563.1"/>
    <property type="molecule type" value="Genomic_DNA"/>
</dbReference>
<dbReference type="CDD" id="cd08977">
    <property type="entry name" value="SusD"/>
    <property type="match status" value="1"/>
</dbReference>
<dbReference type="Pfam" id="PF07980">
    <property type="entry name" value="SusD_RagB"/>
    <property type="match status" value="1"/>
</dbReference>
<evidence type="ECO:0000256" key="4">
    <source>
        <dbReference type="ARBA" id="ARBA00023136"/>
    </source>
</evidence>
<dbReference type="GO" id="GO:0009279">
    <property type="term" value="C:cell outer membrane"/>
    <property type="evidence" value="ECO:0007669"/>
    <property type="project" value="UniProtKB-SubCell"/>
</dbReference>
<accession>A0A7C9BJ79</accession>
<proteinExistence type="inferred from homology"/>
<dbReference type="SUPFAM" id="SSF48452">
    <property type="entry name" value="TPR-like"/>
    <property type="match status" value="1"/>
</dbReference>
<sequence length="478" mass="52982">MKRKAFISYHTPTLRTSFRPSYGYLLGGFLALVLSLSACRDILEPPPVDLLVDELVLNDASDVEPVRLGLYNAFRGMGSPMIIAGSFTADFIQHNGTFTVYNELGNKQITATNPAAEALWGGIYNTIYIANFIEERINDVPGVTEAARKQILAEARFLRGYANFIGTYTFGDIPKVTTTDIATNRNIPKDSRADILQSVLADYTAALPDLPITNGNKTIAKTYATQNAVRAALARYYLYQQEWANAEKTATEIINTKLQTLPASYADVIFQEYDDETILEVAYANNSSDDPGTSTFGLNNILVGRREVIPANSYILTMRETNAGERSQTIAFDPLNQGGNDNGWSVVKYGTPDEANNNITIFRLAEQYLIRAEARARQGRIVGVNGAQADINVLRTRAKAPAASITNQENALLTIEKERVYELSFEGHRWYDLKRTGRIQAVMSAFSPNWNAKFELWPIPQSELQRNKALAGGQNPGY</sequence>
<feature type="domain" description="RagB/SusD" evidence="6">
    <location>
        <begin position="350"/>
        <end position="478"/>
    </location>
</feature>
<name>A0A7C9BJ79_9BACT</name>
<evidence type="ECO:0000256" key="5">
    <source>
        <dbReference type="ARBA" id="ARBA00023237"/>
    </source>
</evidence>
<dbReference type="Proteomes" id="UP000479293">
    <property type="component" value="Unassembled WGS sequence"/>
</dbReference>
<keyword evidence="3" id="KW-0732">Signal</keyword>
<gene>
    <name evidence="8" type="ORF">GBK04_19975</name>
</gene>
<comment type="caution">
    <text evidence="8">The sequence shown here is derived from an EMBL/GenBank/DDBJ whole genome shotgun (WGS) entry which is preliminary data.</text>
</comment>
<evidence type="ECO:0000256" key="1">
    <source>
        <dbReference type="ARBA" id="ARBA00004442"/>
    </source>
</evidence>
<keyword evidence="9" id="KW-1185">Reference proteome</keyword>
<keyword evidence="4" id="KW-0472">Membrane</keyword>
<dbReference type="RefSeq" id="WP_152762730.1">
    <property type="nucleotide sequence ID" value="NZ_WHLY01000002.1"/>
</dbReference>
<comment type="subcellular location">
    <subcellularLocation>
        <location evidence="1">Cell outer membrane</location>
    </subcellularLocation>
</comment>
<evidence type="ECO:0000256" key="2">
    <source>
        <dbReference type="ARBA" id="ARBA00006275"/>
    </source>
</evidence>
<evidence type="ECO:0000259" key="7">
    <source>
        <dbReference type="Pfam" id="PF14322"/>
    </source>
</evidence>
<dbReference type="Gene3D" id="1.25.40.390">
    <property type="match status" value="1"/>
</dbReference>
<keyword evidence="5" id="KW-0998">Cell outer membrane</keyword>
<protein>
    <submittedName>
        <fullName evidence="8">RagB/SusD family nutrient uptake outer membrane protein</fullName>
    </submittedName>
</protein>
<dbReference type="InterPro" id="IPR012944">
    <property type="entry name" value="SusD_RagB_dom"/>
</dbReference>
<evidence type="ECO:0000313" key="8">
    <source>
        <dbReference type="EMBL" id="MPR35563.1"/>
    </source>
</evidence>
<dbReference type="AlphaFoldDB" id="A0A7C9BJ79"/>
<dbReference type="Pfam" id="PF14322">
    <property type="entry name" value="SusD-like_3"/>
    <property type="match status" value="1"/>
</dbReference>
<reference evidence="8 9" key="1">
    <citation type="submission" date="2019-10" db="EMBL/GenBank/DDBJ databases">
        <title>Draft Genome Sequence of Cytophagaceae sp. SJW1-29.</title>
        <authorList>
            <person name="Choi A."/>
        </authorList>
    </citation>
    <scope>NUCLEOTIDE SEQUENCE [LARGE SCALE GENOMIC DNA]</scope>
    <source>
        <strain evidence="8 9">SJW1-29</strain>
    </source>
</reference>
<organism evidence="8 9">
    <name type="scientific">Salmonirosea aquatica</name>
    <dbReference type="NCBI Taxonomy" id="2654236"/>
    <lineage>
        <taxon>Bacteria</taxon>
        <taxon>Pseudomonadati</taxon>
        <taxon>Bacteroidota</taxon>
        <taxon>Cytophagia</taxon>
        <taxon>Cytophagales</taxon>
        <taxon>Spirosomataceae</taxon>
        <taxon>Salmonirosea</taxon>
    </lineage>
</organism>
<feature type="domain" description="SusD-like N-terminal" evidence="7">
    <location>
        <begin position="102"/>
        <end position="238"/>
    </location>
</feature>
<dbReference type="InterPro" id="IPR033985">
    <property type="entry name" value="SusD-like_N"/>
</dbReference>
<evidence type="ECO:0000313" key="9">
    <source>
        <dbReference type="Proteomes" id="UP000479293"/>
    </source>
</evidence>
<comment type="similarity">
    <text evidence="2">Belongs to the SusD family.</text>
</comment>
<evidence type="ECO:0000256" key="3">
    <source>
        <dbReference type="ARBA" id="ARBA00022729"/>
    </source>
</evidence>